<dbReference type="GO" id="GO:0003755">
    <property type="term" value="F:peptidyl-prolyl cis-trans isomerase activity"/>
    <property type="evidence" value="ECO:0007669"/>
    <property type="project" value="UniProtKB-KW"/>
</dbReference>
<keyword evidence="6" id="KW-1185">Reference proteome</keyword>
<sequence>MNRKRLAPLAHLILLLLAACSNGGATTTILPTAAPAGQEPAAATLPPPAAATNTPVPPTPTPTEPLAALVNGEPIFLAAFEAELARYEASLSAGGAPPAGTATNVREQVLNALIERQLILQAATAQGVTVTPETVEQRLAELRAAGDPATFDAFLQTNGWTEEQFREVLTAELITGEMVTRVTADVPTTMDQVRASYIQMDDGALAQSVLDRARAGDDFAFLAEQNSVDRVTGVNGGDLGFFGPGSLLVPEVEAAAFALQPGGISDLIAVTDATGKTTYYIVKVTERDPNRELTAEGRYDLLQAAFDAWLDGLWAGATIERFTQ</sequence>
<dbReference type="AlphaFoldDB" id="A0A160T3I8"/>
<dbReference type="Proteomes" id="UP000215027">
    <property type="component" value="Chromosome I"/>
</dbReference>
<feature type="signal peptide" evidence="3">
    <location>
        <begin position="1"/>
        <end position="25"/>
    </location>
</feature>
<dbReference type="Pfam" id="PF13624">
    <property type="entry name" value="SurA_N_3"/>
    <property type="match status" value="1"/>
</dbReference>
<dbReference type="PROSITE" id="PS51257">
    <property type="entry name" value="PROKAR_LIPOPROTEIN"/>
    <property type="match status" value="1"/>
</dbReference>
<dbReference type="Pfam" id="PF00639">
    <property type="entry name" value="Rotamase"/>
    <property type="match status" value="1"/>
</dbReference>
<feature type="domain" description="PpiC" evidence="4">
    <location>
        <begin position="190"/>
        <end position="286"/>
    </location>
</feature>
<name>A0A160T3I8_9CHLR</name>
<dbReference type="SUPFAM" id="SSF109998">
    <property type="entry name" value="Triger factor/SurA peptide-binding domain-like"/>
    <property type="match status" value="1"/>
</dbReference>
<evidence type="ECO:0000256" key="2">
    <source>
        <dbReference type="SAM" id="MobiDB-lite"/>
    </source>
</evidence>
<evidence type="ECO:0000256" key="3">
    <source>
        <dbReference type="SAM" id="SignalP"/>
    </source>
</evidence>
<dbReference type="PANTHER" id="PTHR47245">
    <property type="entry name" value="PEPTIDYLPROLYL ISOMERASE"/>
    <property type="match status" value="1"/>
</dbReference>
<dbReference type="InterPro" id="IPR027304">
    <property type="entry name" value="Trigger_fact/SurA_dom_sf"/>
</dbReference>
<dbReference type="OrthoDB" id="162483at2"/>
<proteinExistence type="predicted"/>
<evidence type="ECO:0000256" key="1">
    <source>
        <dbReference type="PROSITE-ProRule" id="PRU00278"/>
    </source>
</evidence>
<feature type="compositionally biased region" description="Pro residues" evidence="2">
    <location>
        <begin position="45"/>
        <end position="60"/>
    </location>
</feature>
<dbReference type="Gene3D" id="1.10.4030.10">
    <property type="entry name" value="Porin chaperone SurA, peptide-binding domain"/>
    <property type="match status" value="1"/>
</dbReference>
<dbReference type="Gene3D" id="3.10.50.40">
    <property type="match status" value="1"/>
</dbReference>
<keyword evidence="3" id="KW-0732">Signal</keyword>
<dbReference type="InterPro" id="IPR023058">
    <property type="entry name" value="PPIase_PpiC_CS"/>
</dbReference>
<protein>
    <recommendedName>
        <fullName evidence="4">PpiC domain-containing protein</fullName>
    </recommendedName>
</protein>
<dbReference type="InterPro" id="IPR050245">
    <property type="entry name" value="PrsA_foldase"/>
</dbReference>
<gene>
    <name evidence="5" type="ORF">CFX0092_A2708</name>
</gene>
<dbReference type="InterPro" id="IPR046357">
    <property type="entry name" value="PPIase_dom_sf"/>
</dbReference>
<dbReference type="PANTHER" id="PTHR47245:SF2">
    <property type="entry name" value="PEPTIDYL-PROLYL CIS-TRANS ISOMERASE HP_0175-RELATED"/>
    <property type="match status" value="1"/>
</dbReference>
<feature type="chain" id="PRO_5008240573" description="PpiC domain-containing protein" evidence="3">
    <location>
        <begin position="26"/>
        <end position="324"/>
    </location>
</feature>
<dbReference type="PROSITE" id="PS01096">
    <property type="entry name" value="PPIC_PPIASE_1"/>
    <property type="match status" value="1"/>
</dbReference>
<keyword evidence="1" id="KW-0697">Rotamase</keyword>
<keyword evidence="1" id="KW-0413">Isomerase</keyword>
<evidence type="ECO:0000313" key="5">
    <source>
        <dbReference type="EMBL" id="CUS04586.2"/>
    </source>
</evidence>
<feature type="region of interest" description="Disordered" evidence="2">
    <location>
        <begin position="37"/>
        <end position="60"/>
    </location>
</feature>
<reference evidence="5" key="1">
    <citation type="submission" date="2016-01" db="EMBL/GenBank/DDBJ databases">
        <authorList>
            <person name="Mcilroy J.S."/>
            <person name="Karst M S."/>
            <person name="Albertsen M."/>
        </authorList>
    </citation>
    <scope>NUCLEOTIDE SEQUENCE</scope>
    <source>
        <strain evidence="5">Cfx-K</strain>
    </source>
</reference>
<dbReference type="InterPro" id="IPR000297">
    <property type="entry name" value="PPIase_PpiC"/>
</dbReference>
<evidence type="ECO:0000259" key="4">
    <source>
        <dbReference type="PROSITE" id="PS50198"/>
    </source>
</evidence>
<organism evidence="5 6">
    <name type="scientific">Candidatus Promineifilum breve</name>
    <dbReference type="NCBI Taxonomy" id="1806508"/>
    <lineage>
        <taxon>Bacteria</taxon>
        <taxon>Bacillati</taxon>
        <taxon>Chloroflexota</taxon>
        <taxon>Ardenticatenia</taxon>
        <taxon>Candidatus Promineifilales</taxon>
        <taxon>Candidatus Promineifilaceae</taxon>
        <taxon>Candidatus Promineifilum</taxon>
    </lineage>
</organism>
<dbReference type="EMBL" id="LN890655">
    <property type="protein sequence ID" value="CUS04586.2"/>
    <property type="molecule type" value="Genomic_DNA"/>
</dbReference>
<dbReference type="SUPFAM" id="SSF54534">
    <property type="entry name" value="FKBP-like"/>
    <property type="match status" value="1"/>
</dbReference>
<dbReference type="PROSITE" id="PS50198">
    <property type="entry name" value="PPIC_PPIASE_2"/>
    <property type="match status" value="1"/>
</dbReference>
<dbReference type="KEGG" id="pbf:CFX0092_A2708"/>
<accession>A0A160T3I8</accession>
<dbReference type="RefSeq" id="WP_095043903.1">
    <property type="nucleotide sequence ID" value="NZ_LN890655.1"/>
</dbReference>
<evidence type="ECO:0000313" key="6">
    <source>
        <dbReference type="Proteomes" id="UP000215027"/>
    </source>
</evidence>